<sequence length="348" mass="39479">MAGTLESLVFKPVQELAMDCKVLPERYIHKCPDEAFYVDPPVIDIPVIDLNLIQFPSASADQVLETLRTSLSSCGCFQVIGHGMTSSFLDQVHSIGRDFFALPLEKKLECSRSAEDIEGYGNESMQSEHRILDWADRLYLTTNPEDQRKFQFWPQNPENFREILQEYTNKLILLNKVVLKAMSRSLNLKEDCFLDQCGENTDMITGFNYYPPCPRPDLTLGGKEHADGSAITFLLQDNEVGGLQVLKDDQWFSVPTVPNALLINVGDQVEIMSNGIFKSPLHRVVTNSERERLTVAVFCSPDSSRYIEPAEELISETSPRLYKKIKNYLQIYSENQQQGKRAIKAAKI</sequence>
<dbReference type="KEGG" id="dcr:108217264"/>
<evidence type="ECO:0000256" key="1">
    <source>
        <dbReference type="ARBA" id="ARBA00008056"/>
    </source>
</evidence>
<dbReference type="EMBL" id="CP093346">
    <property type="protein sequence ID" value="WOG96579.1"/>
    <property type="molecule type" value="Genomic_DNA"/>
</dbReference>
<feature type="domain" description="Fe2OG dioxygenase" evidence="5">
    <location>
        <begin position="200"/>
        <end position="301"/>
    </location>
</feature>
<dbReference type="PANTHER" id="PTHR47991">
    <property type="entry name" value="OXOGLUTARATE/IRON-DEPENDENT DIOXYGENASE"/>
    <property type="match status" value="1"/>
</dbReference>
<dbReference type="GO" id="GO:0016705">
    <property type="term" value="F:oxidoreductase activity, acting on paired donors, with incorporation or reduction of molecular oxygen"/>
    <property type="evidence" value="ECO:0007669"/>
    <property type="project" value="UniProtKB-ARBA"/>
</dbReference>
<proteinExistence type="inferred from homology"/>
<dbReference type="InterPro" id="IPR044861">
    <property type="entry name" value="IPNS-like_FE2OG_OXY"/>
</dbReference>
<dbReference type="InterPro" id="IPR026992">
    <property type="entry name" value="DIOX_N"/>
</dbReference>
<keyword evidence="2 4" id="KW-0479">Metal-binding</keyword>
<evidence type="ECO:0000259" key="5">
    <source>
        <dbReference type="PROSITE" id="PS51471"/>
    </source>
</evidence>
<reference evidence="6" key="1">
    <citation type="journal article" date="2016" name="Nat. Genet.">
        <title>A high-quality carrot genome assembly provides new insights into carotenoid accumulation and asterid genome evolution.</title>
        <authorList>
            <person name="Iorizzo M."/>
            <person name="Ellison S."/>
            <person name="Senalik D."/>
            <person name="Zeng P."/>
            <person name="Satapoomin P."/>
            <person name="Huang J."/>
            <person name="Bowman M."/>
            <person name="Iovene M."/>
            <person name="Sanseverino W."/>
            <person name="Cavagnaro P."/>
            <person name="Yildiz M."/>
            <person name="Macko-Podgorni A."/>
            <person name="Moranska E."/>
            <person name="Grzebelus E."/>
            <person name="Grzebelus D."/>
            <person name="Ashrafi H."/>
            <person name="Zheng Z."/>
            <person name="Cheng S."/>
            <person name="Spooner D."/>
            <person name="Van Deynze A."/>
            <person name="Simon P."/>
        </authorList>
    </citation>
    <scope>NUCLEOTIDE SEQUENCE</scope>
    <source>
        <tissue evidence="6">Leaf</tissue>
    </source>
</reference>
<comment type="similarity">
    <text evidence="1 4">Belongs to the iron/ascorbate-dependent oxidoreductase family.</text>
</comment>
<dbReference type="PROSITE" id="PS51471">
    <property type="entry name" value="FE2OG_OXY"/>
    <property type="match status" value="1"/>
</dbReference>
<dbReference type="Pfam" id="PF03171">
    <property type="entry name" value="2OG-FeII_Oxy"/>
    <property type="match status" value="1"/>
</dbReference>
<dbReference type="SUPFAM" id="SSF51197">
    <property type="entry name" value="Clavaminate synthase-like"/>
    <property type="match status" value="1"/>
</dbReference>
<gene>
    <name evidence="6" type="ORF">DCAR_0415915</name>
</gene>
<protein>
    <recommendedName>
        <fullName evidence="5">Fe2OG dioxygenase domain-containing protein</fullName>
    </recommendedName>
</protein>
<dbReference type="Pfam" id="PF14226">
    <property type="entry name" value="DIOX_N"/>
    <property type="match status" value="1"/>
</dbReference>
<dbReference type="InterPro" id="IPR027443">
    <property type="entry name" value="IPNS-like_sf"/>
</dbReference>
<dbReference type="InterPro" id="IPR005123">
    <property type="entry name" value="Oxoglu/Fe-dep_dioxygenase_dom"/>
</dbReference>
<dbReference type="Proteomes" id="UP000077755">
    <property type="component" value="Chromosome 4"/>
</dbReference>
<evidence type="ECO:0000313" key="6">
    <source>
        <dbReference type="EMBL" id="WOG96579.1"/>
    </source>
</evidence>
<keyword evidence="7" id="KW-1185">Reference proteome</keyword>
<evidence type="ECO:0000256" key="4">
    <source>
        <dbReference type="RuleBase" id="RU003682"/>
    </source>
</evidence>
<dbReference type="GO" id="GO:0046872">
    <property type="term" value="F:metal ion binding"/>
    <property type="evidence" value="ECO:0007669"/>
    <property type="project" value="UniProtKB-KW"/>
</dbReference>
<dbReference type="InterPro" id="IPR050295">
    <property type="entry name" value="Plant_2OG-oxidoreductases"/>
</dbReference>
<keyword evidence="3 4" id="KW-0408">Iron</keyword>
<dbReference type="AlphaFoldDB" id="A0AAF0WW31"/>
<accession>A0AAF0WW31</accession>
<reference evidence="6" key="2">
    <citation type="submission" date="2022-03" db="EMBL/GenBank/DDBJ databases">
        <title>Draft title - Genomic analysis of global carrot germplasm unveils the trajectory of domestication and the origin of high carotenoid orange carrot.</title>
        <authorList>
            <person name="Iorizzo M."/>
            <person name="Ellison S."/>
            <person name="Senalik D."/>
            <person name="Macko-Podgorni A."/>
            <person name="Grzebelus D."/>
            <person name="Bostan H."/>
            <person name="Rolling W."/>
            <person name="Curaba J."/>
            <person name="Simon P."/>
        </authorList>
    </citation>
    <scope>NUCLEOTIDE SEQUENCE</scope>
    <source>
        <tissue evidence="6">Leaf</tissue>
    </source>
</reference>
<dbReference type="Gene3D" id="2.60.120.330">
    <property type="entry name" value="B-lactam Antibiotic, Isopenicillin N Synthase, Chain"/>
    <property type="match status" value="1"/>
</dbReference>
<keyword evidence="4" id="KW-0560">Oxidoreductase</keyword>
<name>A0AAF0WW31_DAUCS</name>
<evidence type="ECO:0000313" key="7">
    <source>
        <dbReference type="Proteomes" id="UP000077755"/>
    </source>
</evidence>
<evidence type="ECO:0000256" key="3">
    <source>
        <dbReference type="ARBA" id="ARBA00023004"/>
    </source>
</evidence>
<evidence type="ECO:0000256" key="2">
    <source>
        <dbReference type="ARBA" id="ARBA00022723"/>
    </source>
</evidence>
<dbReference type="FunFam" id="2.60.120.330:FF:000018">
    <property type="entry name" value="2-oxoglutarate (2OG) and Fe(II)-dependent oxygenase superfamily protein"/>
    <property type="match status" value="1"/>
</dbReference>
<organism evidence="6 7">
    <name type="scientific">Daucus carota subsp. sativus</name>
    <name type="common">Carrot</name>
    <dbReference type="NCBI Taxonomy" id="79200"/>
    <lineage>
        <taxon>Eukaryota</taxon>
        <taxon>Viridiplantae</taxon>
        <taxon>Streptophyta</taxon>
        <taxon>Embryophyta</taxon>
        <taxon>Tracheophyta</taxon>
        <taxon>Spermatophyta</taxon>
        <taxon>Magnoliopsida</taxon>
        <taxon>eudicotyledons</taxon>
        <taxon>Gunneridae</taxon>
        <taxon>Pentapetalae</taxon>
        <taxon>asterids</taxon>
        <taxon>campanulids</taxon>
        <taxon>Apiales</taxon>
        <taxon>Apiaceae</taxon>
        <taxon>Apioideae</taxon>
        <taxon>Scandiceae</taxon>
        <taxon>Daucinae</taxon>
        <taxon>Daucus</taxon>
        <taxon>Daucus sect. Daucus</taxon>
    </lineage>
</organism>